<reference evidence="5" key="1">
    <citation type="journal article" date="2014" name="Front. Microbiol.">
        <title>High frequency of phylogenetically diverse reductive dehalogenase-homologous genes in deep subseafloor sedimentary metagenomes.</title>
        <authorList>
            <person name="Kawai M."/>
            <person name="Futagami T."/>
            <person name="Toyoda A."/>
            <person name="Takaki Y."/>
            <person name="Nishi S."/>
            <person name="Hori S."/>
            <person name="Arai W."/>
            <person name="Tsubouchi T."/>
            <person name="Morono Y."/>
            <person name="Uchiyama I."/>
            <person name="Ito T."/>
            <person name="Fujiyama A."/>
            <person name="Inagaki F."/>
            <person name="Takami H."/>
        </authorList>
    </citation>
    <scope>NUCLEOTIDE SEQUENCE</scope>
    <source>
        <strain evidence="5">Expedition CK06-06</strain>
    </source>
</reference>
<dbReference type="GO" id="GO:0004479">
    <property type="term" value="F:methionyl-tRNA formyltransferase activity"/>
    <property type="evidence" value="ECO:0007669"/>
    <property type="project" value="TreeGrafter"/>
</dbReference>
<dbReference type="AlphaFoldDB" id="X1AG54"/>
<dbReference type="Pfam" id="PF00551">
    <property type="entry name" value="Formyl_trans_N"/>
    <property type="match status" value="1"/>
</dbReference>
<dbReference type="Pfam" id="PF02911">
    <property type="entry name" value="Formyl_trans_C"/>
    <property type="match status" value="1"/>
</dbReference>
<evidence type="ECO:0000256" key="1">
    <source>
        <dbReference type="ARBA" id="ARBA00022679"/>
    </source>
</evidence>
<sequence length="214" mass="24227">MATNSFFNLFNPSLLPKYRGPSPIQWAILNGDRTTGITTTFLEEKMDSGNIILQKKIKIKENDTFGKLKRIIENEGCKLLMDTLNLVEKGNVKTIVQDDSLATYTKKITKKIATINWDSPSKKIHDQIRALSPTPGAQTSIKGKNLKIFISQIINRKSTLPPGSVVTCSPREGLFIATSDYLIRLFILQPQDRRKMKDIEFLRGYQVNRGDILK</sequence>
<name>X1AG54_9ZZZZ</name>
<evidence type="ECO:0000256" key="2">
    <source>
        <dbReference type="ARBA" id="ARBA00022917"/>
    </source>
</evidence>
<gene>
    <name evidence="5" type="ORF">S01H4_03705</name>
</gene>
<dbReference type="InterPro" id="IPR036477">
    <property type="entry name" value="Formyl_transf_N_sf"/>
</dbReference>
<feature type="domain" description="Formyl transferase C-terminal" evidence="4">
    <location>
        <begin position="107"/>
        <end position="205"/>
    </location>
</feature>
<proteinExistence type="predicted"/>
<comment type="caution">
    <text evidence="5">The sequence shown here is derived from an EMBL/GenBank/DDBJ whole genome shotgun (WGS) entry which is preliminary data.</text>
</comment>
<feature type="domain" description="Formyl transferase N-terminal" evidence="3">
    <location>
        <begin position="12"/>
        <end position="83"/>
    </location>
</feature>
<dbReference type="Gene3D" id="3.40.50.12230">
    <property type="match status" value="1"/>
</dbReference>
<dbReference type="SUPFAM" id="SSF50486">
    <property type="entry name" value="FMT C-terminal domain-like"/>
    <property type="match status" value="1"/>
</dbReference>
<dbReference type="EMBL" id="BART01000932">
    <property type="protein sequence ID" value="GAG59031.1"/>
    <property type="molecule type" value="Genomic_DNA"/>
</dbReference>
<accession>X1AG54</accession>
<evidence type="ECO:0000313" key="5">
    <source>
        <dbReference type="EMBL" id="GAG59031.1"/>
    </source>
</evidence>
<keyword evidence="1" id="KW-0808">Transferase</keyword>
<protein>
    <submittedName>
        <fullName evidence="5">Uncharacterized protein</fullName>
    </submittedName>
</protein>
<dbReference type="SUPFAM" id="SSF53328">
    <property type="entry name" value="Formyltransferase"/>
    <property type="match status" value="1"/>
</dbReference>
<dbReference type="InterPro" id="IPR044135">
    <property type="entry name" value="Met-tRNA-FMT_C"/>
</dbReference>
<evidence type="ECO:0000259" key="3">
    <source>
        <dbReference type="Pfam" id="PF00551"/>
    </source>
</evidence>
<dbReference type="CDD" id="cd08704">
    <property type="entry name" value="Met_tRNA_FMT_C"/>
    <property type="match status" value="1"/>
</dbReference>
<dbReference type="InterPro" id="IPR005793">
    <property type="entry name" value="Formyl_trans_C"/>
</dbReference>
<dbReference type="InterPro" id="IPR002376">
    <property type="entry name" value="Formyl_transf_N"/>
</dbReference>
<dbReference type="InterPro" id="IPR011034">
    <property type="entry name" value="Formyl_transferase-like_C_sf"/>
</dbReference>
<dbReference type="PANTHER" id="PTHR11138">
    <property type="entry name" value="METHIONYL-TRNA FORMYLTRANSFERASE"/>
    <property type="match status" value="1"/>
</dbReference>
<organism evidence="5">
    <name type="scientific">marine sediment metagenome</name>
    <dbReference type="NCBI Taxonomy" id="412755"/>
    <lineage>
        <taxon>unclassified sequences</taxon>
        <taxon>metagenomes</taxon>
        <taxon>ecological metagenomes</taxon>
    </lineage>
</organism>
<dbReference type="GO" id="GO:0005829">
    <property type="term" value="C:cytosol"/>
    <property type="evidence" value="ECO:0007669"/>
    <property type="project" value="TreeGrafter"/>
</dbReference>
<evidence type="ECO:0000259" key="4">
    <source>
        <dbReference type="Pfam" id="PF02911"/>
    </source>
</evidence>
<keyword evidence="2" id="KW-0648">Protein biosynthesis</keyword>
<dbReference type="PANTHER" id="PTHR11138:SF5">
    <property type="entry name" value="METHIONYL-TRNA FORMYLTRANSFERASE, MITOCHONDRIAL"/>
    <property type="match status" value="1"/>
</dbReference>